<reference evidence="12" key="1">
    <citation type="journal article" date="2007" name="Plant Cell">
        <title>Dothideomycete-plant interactions illuminated by genome sequencing and EST analysis of the wheat pathogen Stagonospora nodorum.</title>
        <authorList>
            <person name="Hane J.K."/>
            <person name="Lowe R.G."/>
            <person name="Solomon P.S."/>
            <person name="Tan K.C."/>
            <person name="Schoch C.L."/>
            <person name="Spatafora J.W."/>
            <person name="Crous P.W."/>
            <person name="Kodira C."/>
            <person name="Birren B.W."/>
            <person name="Galagan J.E."/>
            <person name="Torriani S.F."/>
            <person name="McDonald B.A."/>
            <person name="Oliver R.P."/>
        </authorList>
    </citation>
    <scope>NUCLEOTIDE SEQUENCE [LARGE SCALE GENOMIC DNA]</scope>
    <source>
        <strain evidence="12">SN15 / ATCC MYA-4574 / FGSC 10173</strain>
    </source>
</reference>
<keyword evidence="8" id="KW-0663">Pyridoxal phosphate</keyword>
<gene>
    <name evidence="11" type="ORF">SNOG_08796</name>
</gene>
<dbReference type="EMBL" id="CH445337">
    <property type="protein sequence ID" value="EAT83964.2"/>
    <property type="molecule type" value="Genomic_DNA"/>
</dbReference>
<dbReference type="InterPro" id="IPR001261">
    <property type="entry name" value="ArgE/DapE_CS"/>
</dbReference>
<evidence type="ECO:0000256" key="1">
    <source>
        <dbReference type="ARBA" id="ARBA00001933"/>
    </source>
</evidence>
<dbReference type="Pfam" id="PF00155">
    <property type="entry name" value="Aminotran_1_2"/>
    <property type="match status" value="1"/>
</dbReference>
<keyword evidence="5 9" id="KW-0032">Aminotransferase</keyword>
<comment type="similarity">
    <text evidence="2">Belongs to the peptidase M20A family.</text>
</comment>
<comment type="subunit">
    <text evidence="4 9">Homodimer.</text>
</comment>
<evidence type="ECO:0000256" key="9">
    <source>
        <dbReference type="RuleBase" id="RU000480"/>
    </source>
</evidence>
<accession>Q0UHG8</accession>
<dbReference type="SUPFAM" id="SSF53383">
    <property type="entry name" value="PLP-dependent transferases"/>
    <property type="match status" value="1"/>
</dbReference>
<evidence type="ECO:0000256" key="5">
    <source>
        <dbReference type="ARBA" id="ARBA00022576"/>
    </source>
</evidence>
<dbReference type="Gene3D" id="3.40.640.10">
    <property type="entry name" value="Type I PLP-dependent aspartate aminotransferase-like (Major domain)"/>
    <property type="match status" value="1"/>
</dbReference>
<dbReference type="Pfam" id="PF01546">
    <property type="entry name" value="Peptidase_M20"/>
    <property type="match status" value="1"/>
</dbReference>
<feature type="domain" description="Aminotransferase class I/classII large" evidence="10">
    <location>
        <begin position="360"/>
        <end position="684"/>
    </location>
</feature>
<dbReference type="VEuPathDB" id="FungiDB:JI435_306220"/>
<dbReference type="SUPFAM" id="SSF53187">
    <property type="entry name" value="Zn-dependent exopeptidases"/>
    <property type="match status" value="1"/>
</dbReference>
<dbReference type="STRING" id="321614.Q0UHG8"/>
<dbReference type="GO" id="GO:0030170">
    <property type="term" value="F:pyridoxal phosphate binding"/>
    <property type="evidence" value="ECO:0007669"/>
    <property type="project" value="InterPro"/>
</dbReference>
<evidence type="ECO:0000313" key="11">
    <source>
        <dbReference type="EMBL" id="EAT83964.2"/>
    </source>
</evidence>
<dbReference type="InterPro" id="IPR000796">
    <property type="entry name" value="Asp_trans"/>
</dbReference>
<dbReference type="InterPro" id="IPR015424">
    <property type="entry name" value="PyrdxlP-dep_Trfase"/>
</dbReference>
<comment type="miscellaneous">
    <text evidence="9">In eukaryotes there are cytoplasmic, mitochondrial and chloroplastic isozymes.</text>
</comment>
<dbReference type="PROSITE" id="PS00759">
    <property type="entry name" value="ARGE_DAPE_CPG2_2"/>
    <property type="match status" value="1"/>
</dbReference>
<evidence type="ECO:0000256" key="2">
    <source>
        <dbReference type="ARBA" id="ARBA00006247"/>
    </source>
</evidence>
<dbReference type="SUPFAM" id="SSF55031">
    <property type="entry name" value="Bacterial exopeptidase dimerisation domain"/>
    <property type="match status" value="1"/>
</dbReference>
<dbReference type="PANTHER" id="PTHR11879:SF20">
    <property type="entry name" value="ASPARTATE AMINOTRANSFERASE"/>
    <property type="match status" value="1"/>
</dbReference>
<comment type="cofactor">
    <cofactor evidence="1">
        <name>pyridoxal 5'-phosphate</name>
        <dbReference type="ChEBI" id="CHEBI:597326"/>
    </cofactor>
</comment>
<dbReference type="GO" id="GO:0005829">
    <property type="term" value="C:cytosol"/>
    <property type="evidence" value="ECO:0000318"/>
    <property type="project" value="GO_Central"/>
</dbReference>
<sequence>MADTPVVTLLKELMEIPSISEEEEQIGLFLENYLKDRGYTVELIPIAPGSTRRNVYAYMGKNRKARTMLTSHMDTVPPHIPLSIKGDIIYGRGACDDKGPLAAQIIALEEMKAENKVKDGDVSLLFVVGEEKGGPGMLAANDMDLTWETVIFGEPTEGTLATGHKGHYVFELFAKDELKSLELPTSELLGPTTYHCGKLQGGVAYNVVAADAYALCGVRVAADLEKIVKQVAGVVSKYPDVELKKSFSYPETKLDHEFEGKTFICQAFPEGSASTTYLLANTMLSDRDMSWDVDPEICWVPNPNRKVGKKDVPILERDEAFAITADFVADKDARKVSLGAGVYRGYEPYLNVARDLVLGDDENLSSRVVSVQTISGTGANHLGALFLAEQLKPRNVFISDPTWGNHHLIWEVAAPNVTRKKYPYYKASTRSLDFEGMVSTLENETEEGDVVILHACAHNPTGIDPTQDQWQELAQLFLRKKLFAFFDSAYQGFATGDVDADAWAIRFFHKTLFGSTNASPLVHHPGPAGMCIAQSFAKNFGLYGERVGAFHLVLSAQATAAGAQSQLYRLIRAEISNCPLFGCRIVHTVLSNPELTKAWKRDLKTMSNRIKSVRGKLREQIEKHNDVGDWSHLESQIGMFSFTGLTELHIQRLRDVHHIYLMRNGRASLSGVNDGNVEYVADSIAEAIQAFRVPS</sequence>
<protein>
    <recommendedName>
        <fullName evidence="9">Aspartate aminotransferase</fullName>
        <ecNumber evidence="9">2.6.1.1</ecNumber>
    </recommendedName>
</protein>
<dbReference type="InterPro" id="IPR004838">
    <property type="entry name" value="NHTrfase_class1_PyrdxlP-BS"/>
</dbReference>
<dbReference type="InParanoid" id="Q0UHG8"/>
<dbReference type="InterPro" id="IPR036264">
    <property type="entry name" value="Bact_exopeptidase_dim_dom"/>
</dbReference>
<comment type="catalytic activity">
    <reaction evidence="9">
        <text>L-aspartate + 2-oxoglutarate = oxaloacetate + L-glutamate</text>
        <dbReference type="Rhea" id="RHEA:21824"/>
        <dbReference type="ChEBI" id="CHEBI:16452"/>
        <dbReference type="ChEBI" id="CHEBI:16810"/>
        <dbReference type="ChEBI" id="CHEBI:29985"/>
        <dbReference type="ChEBI" id="CHEBI:29991"/>
        <dbReference type="EC" id="2.6.1.1"/>
    </reaction>
</comment>
<dbReference type="CDD" id="cd00609">
    <property type="entry name" value="AAT_like"/>
    <property type="match status" value="1"/>
</dbReference>
<dbReference type="PRINTS" id="PR00799">
    <property type="entry name" value="TRANSAMINASE"/>
</dbReference>
<dbReference type="Gene3D" id="3.90.1150.10">
    <property type="entry name" value="Aspartate Aminotransferase, domain 1"/>
    <property type="match status" value="1"/>
</dbReference>
<dbReference type="Gene3D" id="3.40.630.10">
    <property type="entry name" value="Zn peptidases"/>
    <property type="match status" value="1"/>
</dbReference>
<evidence type="ECO:0000313" key="12">
    <source>
        <dbReference type="Proteomes" id="UP000001055"/>
    </source>
</evidence>
<comment type="similarity">
    <text evidence="3">Belongs to the class-I pyridoxal-phosphate-dependent aminotransferase family.</text>
</comment>
<dbReference type="InterPro" id="IPR015422">
    <property type="entry name" value="PyrdxlP-dep_Trfase_small"/>
</dbReference>
<dbReference type="KEGG" id="pno:SNOG_08796"/>
<organism evidence="11 12">
    <name type="scientific">Phaeosphaeria nodorum (strain SN15 / ATCC MYA-4574 / FGSC 10173)</name>
    <name type="common">Glume blotch fungus</name>
    <name type="synonym">Parastagonospora nodorum</name>
    <dbReference type="NCBI Taxonomy" id="321614"/>
    <lineage>
        <taxon>Eukaryota</taxon>
        <taxon>Fungi</taxon>
        <taxon>Dikarya</taxon>
        <taxon>Ascomycota</taxon>
        <taxon>Pezizomycotina</taxon>
        <taxon>Dothideomycetes</taxon>
        <taxon>Pleosporomycetidae</taxon>
        <taxon>Pleosporales</taxon>
        <taxon>Pleosporineae</taxon>
        <taxon>Phaeosphaeriaceae</taxon>
        <taxon>Parastagonospora</taxon>
    </lineage>
</organism>
<dbReference type="InterPro" id="IPR002933">
    <property type="entry name" value="Peptidase_M20"/>
</dbReference>
<keyword evidence="6 9" id="KW-0808">Transferase</keyword>
<dbReference type="GeneID" id="5976002"/>
<keyword evidence="7" id="KW-0378">Hydrolase</keyword>
<evidence type="ECO:0000256" key="6">
    <source>
        <dbReference type="ARBA" id="ARBA00022679"/>
    </source>
</evidence>
<dbReference type="PROSITE" id="PS00105">
    <property type="entry name" value="AA_TRANSFER_CLASS_1"/>
    <property type="match status" value="1"/>
</dbReference>
<dbReference type="FunCoup" id="Q0UHG8">
    <property type="interactions" value="800"/>
</dbReference>
<dbReference type="GO" id="GO:0006532">
    <property type="term" value="P:aspartate biosynthetic process"/>
    <property type="evidence" value="ECO:0000318"/>
    <property type="project" value="GO_Central"/>
</dbReference>
<dbReference type="PANTHER" id="PTHR11879">
    <property type="entry name" value="ASPARTATE AMINOTRANSFERASE"/>
    <property type="match status" value="1"/>
</dbReference>
<dbReference type="RefSeq" id="XP_001799103.1">
    <property type="nucleotide sequence ID" value="XM_001799051.1"/>
</dbReference>
<dbReference type="FunFam" id="3.40.640.10:FF:000066">
    <property type="entry name" value="Aspartate aminotransferase"/>
    <property type="match status" value="1"/>
</dbReference>
<dbReference type="AlphaFoldDB" id="Q0UHG8"/>
<dbReference type="GO" id="GO:0016787">
    <property type="term" value="F:hydrolase activity"/>
    <property type="evidence" value="ECO:0007669"/>
    <property type="project" value="UniProtKB-KW"/>
</dbReference>
<name>Q0UHG8_PHANO</name>
<dbReference type="InterPro" id="IPR004839">
    <property type="entry name" value="Aminotransferase_I/II_large"/>
</dbReference>
<dbReference type="GO" id="GO:0004069">
    <property type="term" value="F:L-aspartate:2-oxoglutarate aminotransferase activity"/>
    <property type="evidence" value="ECO:0000318"/>
    <property type="project" value="GO_Central"/>
</dbReference>
<dbReference type="Proteomes" id="UP000001055">
    <property type="component" value="Unassembled WGS sequence"/>
</dbReference>
<evidence type="ECO:0000256" key="8">
    <source>
        <dbReference type="ARBA" id="ARBA00022898"/>
    </source>
</evidence>
<dbReference type="VEuPathDB" id="FungiDB:JI435_306230"/>
<proteinExistence type="inferred from homology"/>
<evidence type="ECO:0000259" key="10">
    <source>
        <dbReference type="Pfam" id="PF00155"/>
    </source>
</evidence>
<evidence type="ECO:0000256" key="7">
    <source>
        <dbReference type="ARBA" id="ARBA00022801"/>
    </source>
</evidence>
<dbReference type="EC" id="2.6.1.1" evidence="9"/>
<evidence type="ECO:0000256" key="3">
    <source>
        <dbReference type="ARBA" id="ARBA00007441"/>
    </source>
</evidence>
<evidence type="ECO:0000256" key="4">
    <source>
        <dbReference type="ARBA" id="ARBA00011738"/>
    </source>
</evidence>
<dbReference type="InterPro" id="IPR015421">
    <property type="entry name" value="PyrdxlP-dep_Trfase_major"/>
</dbReference>